<protein>
    <submittedName>
        <fullName evidence="3">Uncharacterized protein</fullName>
    </submittedName>
</protein>
<accession>A0A9D2R008</accession>
<feature type="transmembrane region" description="Helical" evidence="2">
    <location>
        <begin position="47"/>
        <end position="70"/>
    </location>
</feature>
<comment type="caution">
    <text evidence="3">The sequence shown here is derived from an EMBL/GenBank/DDBJ whole genome shotgun (WGS) entry which is preliminary data.</text>
</comment>
<dbReference type="EMBL" id="DWUW01000171">
    <property type="protein sequence ID" value="HJD31520.1"/>
    <property type="molecule type" value="Genomic_DNA"/>
</dbReference>
<organism evidence="3 4">
    <name type="scientific">Candidatus Eisenbergiella stercorigallinarum</name>
    <dbReference type="NCBI Taxonomy" id="2838557"/>
    <lineage>
        <taxon>Bacteria</taxon>
        <taxon>Bacillati</taxon>
        <taxon>Bacillota</taxon>
        <taxon>Clostridia</taxon>
        <taxon>Lachnospirales</taxon>
        <taxon>Lachnospiraceae</taxon>
        <taxon>Eisenbergiella</taxon>
    </lineage>
</organism>
<proteinExistence type="predicted"/>
<evidence type="ECO:0000256" key="2">
    <source>
        <dbReference type="SAM" id="Phobius"/>
    </source>
</evidence>
<keyword evidence="2" id="KW-1133">Transmembrane helix</keyword>
<feature type="transmembrane region" description="Helical" evidence="2">
    <location>
        <begin position="77"/>
        <end position="102"/>
    </location>
</feature>
<gene>
    <name evidence="3" type="ORF">H9912_06215</name>
</gene>
<keyword evidence="2" id="KW-0472">Membrane</keyword>
<evidence type="ECO:0000256" key="1">
    <source>
        <dbReference type="SAM" id="MobiDB-lite"/>
    </source>
</evidence>
<reference evidence="3" key="2">
    <citation type="submission" date="2021-04" db="EMBL/GenBank/DDBJ databases">
        <authorList>
            <person name="Gilroy R."/>
        </authorList>
    </citation>
    <scope>NUCLEOTIDE SEQUENCE</scope>
    <source>
        <strain evidence="3">ChiHjej8B7-25341</strain>
    </source>
</reference>
<feature type="transmembrane region" description="Helical" evidence="2">
    <location>
        <begin position="108"/>
        <end position="133"/>
    </location>
</feature>
<name>A0A9D2R008_9FIRM</name>
<sequence>MDYNTQSPPYPKNGGRGRIWKIIALAALFLCALPVLIPLSLCVAGGILVVALCAAGAVLAAVLCVAGGIFGLGMCVLAGLICLAALQIAALAGIGFGVVLLFQAPASGMAVLGASLFATGAGVLCWIVLWQLVRLLARAFRALVNWTRRTFFSGRRRNTGKDHSGQEKTCACDRENGAKETENVKEEALKGGREHE</sequence>
<feature type="transmembrane region" description="Helical" evidence="2">
    <location>
        <begin position="22"/>
        <end position="41"/>
    </location>
</feature>
<reference evidence="3" key="1">
    <citation type="journal article" date="2021" name="PeerJ">
        <title>Extensive microbial diversity within the chicken gut microbiome revealed by metagenomics and culture.</title>
        <authorList>
            <person name="Gilroy R."/>
            <person name="Ravi A."/>
            <person name="Getino M."/>
            <person name="Pursley I."/>
            <person name="Horton D.L."/>
            <person name="Alikhan N.F."/>
            <person name="Baker D."/>
            <person name="Gharbi K."/>
            <person name="Hall N."/>
            <person name="Watson M."/>
            <person name="Adriaenssens E.M."/>
            <person name="Foster-Nyarko E."/>
            <person name="Jarju S."/>
            <person name="Secka A."/>
            <person name="Antonio M."/>
            <person name="Oren A."/>
            <person name="Chaudhuri R.R."/>
            <person name="La Ragione R."/>
            <person name="Hildebrand F."/>
            <person name="Pallen M.J."/>
        </authorList>
    </citation>
    <scope>NUCLEOTIDE SEQUENCE</scope>
    <source>
        <strain evidence="3">ChiHjej8B7-25341</strain>
    </source>
</reference>
<dbReference type="AlphaFoldDB" id="A0A9D2R008"/>
<keyword evidence="2" id="KW-0812">Transmembrane</keyword>
<evidence type="ECO:0000313" key="3">
    <source>
        <dbReference type="EMBL" id="HJD31520.1"/>
    </source>
</evidence>
<feature type="compositionally biased region" description="Basic and acidic residues" evidence="1">
    <location>
        <begin position="159"/>
        <end position="196"/>
    </location>
</feature>
<dbReference type="Proteomes" id="UP000823851">
    <property type="component" value="Unassembled WGS sequence"/>
</dbReference>
<evidence type="ECO:0000313" key="4">
    <source>
        <dbReference type="Proteomes" id="UP000823851"/>
    </source>
</evidence>
<feature type="region of interest" description="Disordered" evidence="1">
    <location>
        <begin position="157"/>
        <end position="196"/>
    </location>
</feature>